<accession>A0ABW2L9F0</accession>
<dbReference type="InterPro" id="IPR010131">
    <property type="entry name" value="MdtP/NodT-like"/>
</dbReference>
<feature type="coiled-coil region" evidence="3">
    <location>
        <begin position="204"/>
        <end position="241"/>
    </location>
</feature>
<evidence type="ECO:0000313" key="5">
    <source>
        <dbReference type="Proteomes" id="UP001596472"/>
    </source>
</evidence>
<proteinExistence type="inferred from homology"/>
<dbReference type="Gene3D" id="1.20.1600.10">
    <property type="entry name" value="Outer membrane efflux proteins (OEP)"/>
    <property type="match status" value="1"/>
</dbReference>
<keyword evidence="2" id="KW-0812">Transmembrane</keyword>
<dbReference type="SUPFAM" id="SSF56954">
    <property type="entry name" value="Outer membrane efflux proteins (OEP)"/>
    <property type="match status" value="1"/>
</dbReference>
<keyword evidence="3" id="KW-0175">Coiled coil</keyword>
<keyword evidence="2" id="KW-0732">Signal</keyword>
<dbReference type="PANTHER" id="PTHR30203">
    <property type="entry name" value="OUTER MEMBRANE CATION EFFLUX PROTEIN"/>
    <property type="match status" value="1"/>
</dbReference>
<gene>
    <name evidence="4" type="ORF">ACFQY0_11125</name>
</gene>
<dbReference type="PANTHER" id="PTHR30203:SF32">
    <property type="entry name" value="CATION EFFLUX SYSTEM PROTEIN CUSC"/>
    <property type="match status" value="1"/>
</dbReference>
<reference evidence="5" key="1">
    <citation type="journal article" date="2019" name="Int. J. Syst. Evol. Microbiol.">
        <title>The Global Catalogue of Microorganisms (GCM) 10K type strain sequencing project: providing services to taxonomists for standard genome sequencing and annotation.</title>
        <authorList>
            <consortium name="The Broad Institute Genomics Platform"/>
            <consortium name="The Broad Institute Genome Sequencing Center for Infectious Disease"/>
            <person name="Wu L."/>
            <person name="Ma J."/>
        </authorList>
    </citation>
    <scope>NUCLEOTIDE SEQUENCE [LARGE SCALE GENOMIC DNA]</scope>
    <source>
        <strain evidence="5">CGMCC 4.1467</strain>
    </source>
</reference>
<comment type="similarity">
    <text evidence="1 2">Belongs to the outer membrane factor (OMF) (TC 1.B.17) family.</text>
</comment>
<dbReference type="Gene3D" id="2.20.200.10">
    <property type="entry name" value="Outer membrane efflux proteins (OEP)"/>
    <property type="match status" value="1"/>
</dbReference>
<comment type="subcellular location">
    <subcellularLocation>
        <location evidence="2">Cell membrane</location>
        <topology evidence="2">Lipid-anchor</topology>
    </subcellularLocation>
</comment>
<dbReference type="EMBL" id="JBHTBS010000005">
    <property type="protein sequence ID" value="MFC7337731.1"/>
    <property type="molecule type" value="Genomic_DNA"/>
</dbReference>
<feature type="signal peptide" evidence="2">
    <location>
        <begin position="1"/>
        <end position="16"/>
    </location>
</feature>
<keyword evidence="2" id="KW-0449">Lipoprotein</keyword>
<dbReference type="Proteomes" id="UP001596472">
    <property type="component" value="Unassembled WGS sequence"/>
</dbReference>
<sequence length="449" mass="47994">MRASLLLCAAILASCAAPGPLAPGAASSLEIPARFDATPAPVPQVADSLLGLFNDSRMRRAVNQALSNNPDLKGSLARMEEAGFNTRKTASELYPALDGNASAGRSRLPSVGESSDFRLSLDARWELDVWGRIRAGVTASTADQAAAAADYASARQSLAAQSMQSWFDLVAAEKRLALGNRRVTSFEDTNRLVARRFELGTASLADLELTRTDLENARADIEQLKDNRDRAARTLNLLTGAYPDAGISASSWPSLNRSVPSGVPSDLLLKRPDVDAAYQRLRAADSRVKVAHADLFPSFPLTGSVGNSSSLLSNLANSSFDTWSVVAGLSAPIFDAGLRQAELGAAGKRAEQALAAWQSTVLSAFKEVEDALGSERLLLQQEKSRLQALDAARSAETRTRRDYEAGISDLLSLFEAQRRVFSTEDDTINLHAARLQNRVALALALGKGV</sequence>
<feature type="chain" id="PRO_5044965276" evidence="2">
    <location>
        <begin position="17"/>
        <end position="449"/>
    </location>
</feature>
<keyword evidence="2" id="KW-1134">Transmembrane beta strand</keyword>
<dbReference type="InterPro" id="IPR003423">
    <property type="entry name" value="OMP_efflux"/>
</dbReference>
<protein>
    <submittedName>
        <fullName evidence="4">Efflux transporter outer membrane subunit</fullName>
    </submittedName>
</protein>
<evidence type="ECO:0000256" key="2">
    <source>
        <dbReference type="RuleBase" id="RU362097"/>
    </source>
</evidence>
<keyword evidence="2" id="KW-0564">Palmitate</keyword>
<dbReference type="Pfam" id="PF02321">
    <property type="entry name" value="OEP"/>
    <property type="match status" value="2"/>
</dbReference>
<evidence type="ECO:0000256" key="1">
    <source>
        <dbReference type="ARBA" id="ARBA00007613"/>
    </source>
</evidence>
<name>A0ABW2L9F0_9BACT</name>
<keyword evidence="5" id="KW-1185">Reference proteome</keyword>
<comment type="caution">
    <text evidence="4">The sequence shown here is derived from an EMBL/GenBank/DDBJ whole genome shotgun (WGS) entry which is preliminary data.</text>
</comment>
<dbReference type="NCBIfam" id="TIGR01845">
    <property type="entry name" value="outer_NodT"/>
    <property type="match status" value="1"/>
</dbReference>
<evidence type="ECO:0000313" key="4">
    <source>
        <dbReference type="EMBL" id="MFC7337731.1"/>
    </source>
</evidence>
<evidence type="ECO:0000256" key="3">
    <source>
        <dbReference type="SAM" id="Coils"/>
    </source>
</evidence>
<organism evidence="4 5">
    <name type="scientific">Haloferula chungangensis</name>
    <dbReference type="NCBI Taxonomy" id="1048331"/>
    <lineage>
        <taxon>Bacteria</taxon>
        <taxon>Pseudomonadati</taxon>
        <taxon>Verrucomicrobiota</taxon>
        <taxon>Verrucomicrobiia</taxon>
        <taxon>Verrucomicrobiales</taxon>
        <taxon>Verrucomicrobiaceae</taxon>
        <taxon>Haloferula</taxon>
    </lineage>
</organism>
<dbReference type="RefSeq" id="WP_379712304.1">
    <property type="nucleotide sequence ID" value="NZ_JBHTBS010000005.1"/>
</dbReference>
<keyword evidence="2" id="KW-0472">Membrane</keyword>
<dbReference type="PROSITE" id="PS51257">
    <property type="entry name" value="PROKAR_LIPOPROTEIN"/>
    <property type="match status" value="1"/>
</dbReference>